<dbReference type="Pfam" id="PF01757">
    <property type="entry name" value="Acyl_transf_3"/>
    <property type="match status" value="1"/>
</dbReference>
<keyword evidence="1" id="KW-0472">Membrane</keyword>
<dbReference type="EMBL" id="BLKM01000390">
    <property type="protein sequence ID" value="GFG32934.1"/>
    <property type="molecule type" value="Genomic_DNA"/>
</dbReference>
<feature type="transmembrane region" description="Helical" evidence="1">
    <location>
        <begin position="680"/>
        <end position="700"/>
    </location>
</feature>
<comment type="caution">
    <text evidence="3">The sequence shown here is derived from an EMBL/GenBank/DDBJ whole genome shotgun (WGS) entry which is preliminary data.</text>
</comment>
<feature type="transmembrane region" description="Helical" evidence="1">
    <location>
        <begin position="321"/>
        <end position="345"/>
    </location>
</feature>
<dbReference type="AlphaFoldDB" id="A0A6L2PKP3"/>
<dbReference type="OrthoDB" id="10006435at2759"/>
<accession>A0A6L2PKP3</accession>
<dbReference type="InParanoid" id="A0A6L2PKP3"/>
<organism evidence="3 4">
    <name type="scientific">Coptotermes formosanus</name>
    <name type="common">Formosan subterranean termite</name>
    <dbReference type="NCBI Taxonomy" id="36987"/>
    <lineage>
        <taxon>Eukaryota</taxon>
        <taxon>Metazoa</taxon>
        <taxon>Ecdysozoa</taxon>
        <taxon>Arthropoda</taxon>
        <taxon>Hexapoda</taxon>
        <taxon>Insecta</taxon>
        <taxon>Pterygota</taxon>
        <taxon>Neoptera</taxon>
        <taxon>Polyneoptera</taxon>
        <taxon>Dictyoptera</taxon>
        <taxon>Blattodea</taxon>
        <taxon>Blattoidea</taxon>
        <taxon>Termitoidae</taxon>
        <taxon>Rhinotermitidae</taxon>
        <taxon>Coptotermes</taxon>
    </lineage>
</organism>
<protein>
    <recommendedName>
        <fullName evidence="2">Nose resistant-to-fluoxetine protein N-terminal domain-containing protein</fullName>
    </recommendedName>
</protein>
<evidence type="ECO:0000259" key="2">
    <source>
        <dbReference type="SMART" id="SM00703"/>
    </source>
</evidence>
<dbReference type="SMART" id="SM00703">
    <property type="entry name" value="NRF"/>
    <property type="match status" value="1"/>
</dbReference>
<feature type="domain" description="Nose resistant-to-fluoxetine protein N-terminal" evidence="2">
    <location>
        <begin position="155"/>
        <end position="306"/>
    </location>
</feature>
<dbReference type="InterPro" id="IPR002656">
    <property type="entry name" value="Acyl_transf_3_dom"/>
</dbReference>
<feature type="transmembrane region" description="Helical" evidence="1">
    <location>
        <begin position="559"/>
        <end position="583"/>
    </location>
</feature>
<name>A0A6L2PKP3_COPFO</name>
<dbReference type="PANTHER" id="PTHR11161">
    <property type="entry name" value="O-ACYLTRANSFERASE"/>
    <property type="match status" value="1"/>
</dbReference>
<keyword evidence="1" id="KW-0812">Transmembrane</keyword>
<dbReference type="Proteomes" id="UP000502823">
    <property type="component" value="Unassembled WGS sequence"/>
</dbReference>
<dbReference type="Pfam" id="PF20146">
    <property type="entry name" value="NRF"/>
    <property type="match status" value="1"/>
</dbReference>
<keyword evidence="4" id="KW-1185">Reference proteome</keyword>
<dbReference type="PANTHER" id="PTHR11161:SF4">
    <property type="entry name" value="DROP DEAD"/>
    <property type="match status" value="1"/>
</dbReference>
<feature type="transmembrane region" description="Helical" evidence="1">
    <location>
        <begin position="755"/>
        <end position="772"/>
    </location>
</feature>
<keyword evidence="1" id="KW-1133">Transmembrane helix</keyword>
<evidence type="ECO:0000313" key="3">
    <source>
        <dbReference type="EMBL" id="GFG32934.1"/>
    </source>
</evidence>
<sequence length="794" mass="89029">MTVVPNVMRNLGHIHSYRIFVCYTILVVVRAEESVEDSPQRTTFRRPNQDPLGRHVTDEDIRTLRSAVSGTGADCEAVTVRDGSHDNVSHQITQRSAELPLPAVISDRCTAKDDPGTARQKFCNAAGSDMMKDKPFQSVFFFVPVLAPTSKQITNHACRTHSRTFVHQLQRHKLWALKMYDSSAKLPSGILRGNVNQLGDFDQCLSISTQESPSIVGKYCLASVDVRATALNISDTDTLVRAVYLAQSYGFIRSSYRDPGHFIPQFTTIKWALCVPASCSYADVQQTLVNALHDYNETTGLSFDVHVDPEMCYVKQETRTLLSFGTVITLAFFAAAVSLAVMATVRDTKQDARRRHERGHWESLLMAFSLRKNARELLADLPVEGDINCIHGVRALCTIALYLAHKVITLAFSPYSNRVALTEVSNEKWTTVLRTSMVYTDSFLMISGVLTSFSMSKEIERKKHIDWIKKYVARFIRLTPALVAVLLFYAYVMEHLGSGPQWNVAVRKNADICKANLWKNILYIQNFFPFEQMCAAHTHHLALDMQLSLLSPLLVTLLWQWRVGGVIVLLCLHALSAILRYIATLRNHLSLVIYHGMTVKQLYRTSNLSYGLSLHRATPYLLGISLGYLLHKTSKTAHISKVAVWAGWVLAICFAYFTMFLRSDLGLRHYRYDAHDASVYAAYAPITWSLALGWLIWACFTGNGGALNTFLCCKVLVIISRISYAVYLTQFAVFFYNVGSITASERFSLLRSVDIAELLTVLLASVLVTLLFDLPMQEVKNVVAGGGNRRAKAT</sequence>
<reference evidence="4" key="1">
    <citation type="submission" date="2020-01" db="EMBL/GenBank/DDBJ databases">
        <title>Draft genome sequence of the Termite Coptotermes fromosanus.</title>
        <authorList>
            <person name="Itakura S."/>
            <person name="Yosikawa Y."/>
            <person name="Umezawa K."/>
        </authorList>
    </citation>
    <scope>NUCLEOTIDE SEQUENCE [LARGE SCALE GENOMIC DNA]</scope>
</reference>
<dbReference type="InterPro" id="IPR052728">
    <property type="entry name" value="O2_lipid_transport_reg"/>
</dbReference>
<feature type="transmembrane region" description="Helical" evidence="1">
    <location>
        <begin position="475"/>
        <end position="492"/>
    </location>
</feature>
<feature type="transmembrane region" description="Helical" evidence="1">
    <location>
        <begin position="712"/>
        <end position="735"/>
    </location>
</feature>
<evidence type="ECO:0000313" key="4">
    <source>
        <dbReference type="Proteomes" id="UP000502823"/>
    </source>
</evidence>
<dbReference type="InterPro" id="IPR006621">
    <property type="entry name" value="Nose-resist-to-fluoxetine_N"/>
</dbReference>
<dbReference type="GO" id="GO:0016747">
    <property type="term" value="F:acyltransferase activity, transferring groups other than amino-acyl groups"/>
    <property type="evidence" value="ECO:0007669"/>
    <property type="project" value="InterPro"/>
</dbReference>
<evidence type="ECO:0000256" key="1">
    <source>
        <dbReference type="SAM" id="Phobius"/>
    </source>
</evidence>
<gene>
    <name evidence="3" type="ORF">Cfor_04104</name>
</gene>
<feature type="transmembrane region" description="Helical" evidence="1">
    <location>
        <begin position="642"/>
        <end position="660"/>
    </location>
</feature>
<proteinExistence type="predicted"/>